<comment type="caution">
    <text evidence="2">The sequence shown here is derived from an EMBL/GenBank/DDBJ whole genome shotgun (WGS) entry which is preliminary data.</text>
</comment>
<keyword evidence="2" id="KW-0503">Monooxygenase</keyword>
<feature type="transmembrane region" description="Helical" evidence="1">
    <location>
        <begin position="212"/>
        <end position="229"/>
    </location>
</feature>
<feature type="transmembrane region" description="Helical" evidence="1">
    <location>
        <begin position="33"/>
        <end position="55"/>
    </location>
</feature>
<feature type="transmembrane region" description="Helical" evidence="1">
    <location>
        <begin position="265"/>
        <end position="294"/>
    </location>
</feature>
<dbReference type="InterPro" id="IPR007820">
    <property type="entry name" value="AbrB_fam"/>
</dbReference>
<dbReference type="GO" id="GO:0016020">
    <property type="term" value="C:membrane"/>
    <property type="evidence" value="ECO:0007669"/>
    <property type="project" value="InterPro"/>
</dbReference>
<dbReference type="STRING" id="1653334.GA0071312_2856"/>
<name>A0A0P8A6Z6_9HYPH</name>
<dbReference type="Proteomes" id="UP000182800">
    <property type="component" value="Unassembled WGS sequence"/>
</dbReference>
<keyword evidence="1" id="KW-0472">Membrane</keyword>
<dbReference type="GO" id="GO:0010468">
    <property type="term" value="P:regulation of gene expression"/>
    <property type="evidence" value="ECO:0007669"/>
    <property type="project" value="InterPro"/>
</dbReference>
<feature type="transmembrane region" description="Helical" evidence="1">
    <location>
        <begin position="236"/>
        <end position="253"/>
    </location>
</feature>
<keyword evidence="2" id="KW-0560">Oxidoreductase</keyword>
<protein>
    <submittedName>
        <fullName evidence="2">Putative ammonia monooxygenase</fullName>
    </submittedName>
</protein>
<feature type="transmembrane region" description="Helical" evidence="1">
    <location>
        <begin position="67"/>
        <end position="89"/>
    </location>
</feature>
<dbReference type="AlphaFoldDB" id="A0A0P8A6Z6"/>
<dbReference type="EMBL" id="FMBM01000002">
    <property type="protein sequence ID" value="SCC81885.1"/>
    <property type="molecule type" value="Genomic_DNA"/>
</dbReference>
<dbReference type="EMBL" id="LJSX01000011">
    <property type="protein sequence ID" value="KPQ10972.1"/>
    <property type="molecule type" value="Genomic_DNA"/>
</dbReference>
<reference evidence="3 5" key="2">
    <citation type="submission" date="2016-08" db="EMBL/GenBank/DDBJ databases">
        <authorList>
            <person name="Varghese N."/>
            <person name="Submissions Spin"/>
        </authorList>
    </citation>
    <scope>NUCLEOTIDE SEQUENCE [LARGE SCALE GENOMIC DNA]</scope>
    <source>
        <strain evidence="3 5">HL-109</strain>
    </source>
</reference>
<proteinExistence type="predicted"/>
<evidence type="ECO:0000313" key="2">
    <source>
        <dbReference type="EMBL" id="KPQ10972.1"/>
    </source>
</evidence>
<evidence type="ECO:0000313" key="5">
    <source>
        <dbReference type="Proteomes" id="UP000182800"/>
    </source>
</evidence>
<evidence type="ECO:0000313" key="4">
    <source>
        <dbReference type="Proteomes" id="UP000050497"/>
    </source>
</evidence>
<keyword evidence="5" id="KW-1185">Reference proteome</keyword>
<dbReference type="PIRSF" id="PIRSF038991">
    <property type="entry name" value="Protein_AbrB"/>
    <property type="match status" value="1"/>
</dbReference>
<keyword evidence="1" id="KW-1133">Transmembrane helix</keyword>
<dbReference type="Pfam" id="PF05145">
    <property type="entry name" value="AbrB"/>
    <property type="match status" value="1"/>
</dbReference>
<dbReference type="RefSeq" id="WP_238947227.1">
    <property type="nucleotide sequence ID" value="NZ_FMBM01000002.1"/>
</dbReference>
<evidence type="ECO:0000313" key="3">
    <source>
        <dbReference type="EMBL" id="SCC81885.1"/>
    </source>
</evidence>
<dbReference type="PANTHER" id="PTHR38457:SF1">
    <property type="entry name" value="REGULATOR ABRB-RELATED"/>
    <property type="match status" value="1"/>
</dbReference>
<reference evidence="2 4" key="1">
    <citation type="submission" date="2015-09" db="EMBL/GenBank/DDBJ databases">
        <title>Identification and resolution of microdiversity through metagenomic sequencing of parallel consortia.</title>
        <authorList>
            <person name="Nelson W.C."/>
            <person name="Romine M.F."/>
            <person name="Lindemann S.R."/>
        </authorList>
    </citation>
    <scope>NUCLEOTIDE SEQUENCE [LARGE SCALE GENOMIC DNA]</scope>
    <source>
        <strain evidence="2">HL-109</strain>
    </source>
</reference>
<feature type="transmembrane region" description="Helical" evidence="1">
    <location>
        <begin position="95"/>
        <end position="117"/>
    </location>
</feature>
<gene>
    <name evidence="3" type="ORF">GA0071312_2856</name>
    <name evidence="2" type="ORF">HLUCCO17_08660</name>
</gene>
<dbReference type="GO" id="GO:0004497">
    <property type="term" value="F:monooxygenase activity"/>
    <property type="evidence" value="ECO:0007669"/>
    <property type="project" value="UniProtKB-KW"/>
</dbReference>
<dbReference type="PANTHER" id="PTHR38457">
    <property type="entry name" value="REGULATOR ABRB-RELATED"/>
    <property type="match status" value="1"/>
</dbReference>
<keyword evidence="1" id="KW-0812">Transmembrane</keyword>
<accession>A0A0P8A6Z6</accession>
<sequence>MSIRFFRRAALSTGQLLAAIAFGGLFHSLGIPAGWLSGAIIGAIVWGVILPSGMADEARLPRPLIEGAMILAGVVMGAGITPAALATIGAYPLSLLALFLAVVCVTLACSLFLIRVYGWRRDDAVLASLPGALAAVLAVAVERKVNLAPIAIVQSFRLLVLVALLPFPVSLTSDGDPRALVGAGEEIAGPGAFALMVAAGLVVGLIFRRLGVAAPLLLGATLASALLHVTEIAPGVVPPEIATAAFVVIGVFIGERFTTLERRSFLPLFGAAFGVFAIGLVISAGFALATVFLVGVGTGEALVAFAPGGLEAMIVLALVLGVDPLYVGVHHTVRFIGIGMALPVLFRRDSPP</sequence>
<feature type="transmembrane region" description="Helical" evidence="1">
    <location>
        <begin position="301"/>
        <end position="322"/>
    </location>
</feature>
<organism evidence="2 4">
    <name type="scientific">Saliniramus fredricksonii</name>
    <dbReference type="NCBI Taxonomy" id="1653334"/>
    <lineage>
        <taxon>Bacteria</taxon>
        <taxon>Pseudomonadati</taxon>
        <taxon>Pseudomonadota</taxon>
        <taxon>Alphaproteobacteria</taxon>
        <taxon>Hyphomicrobiales</taxon>
        <taxon>Salinarimonadaceae</taxon>
        <taxon>Saliniramus</taxon>
    </lineage>
</organism>
<dbReference type="Proteomes" id="UP000050497">
    <property type="component" value="Unassembled WGS sequence"/>
</dbReference>
<evidence type="ECO:0000256" key="1">
    <source>
        <dbReference type="SAM" id="Phobius"/>
    </source>
</evidence>
<feature type="transmembrane region" description="Helical" evidence="1">
    <location>
        <begin position="147"/>
        <end position="167"/>
    </location>
</feature>
<feature type="transmembrane region" description="Helical" evidence="1">
    <location>
        <begin position="187"/>
        <end position="206"/>
    </location>
</feature>